<proteinExistence type="predicted"/>
<evidence type="ECO:0000259" key="2">
    <source>
        <dbReference type="Pfam" id="PF16334"/>
    </source>
</evidence>
<feature type="domain" description="Glutaminase A central" evidence="3">
    <location>
        <begin position="340"/>
        <end position="684"/>
    </location>
</feature>
<organism evidence="5 6">
    <name type="scientific">Patellaria atrata CBS 101060</name>
    <dbReference type="NCBI Taxonomy" id="1346257"/>
    <lineage>
        <taxon>Eukaryota</taxon>
        <taxon>Fungi</taxon>
        <taxon>Dikarya</taxon>
        <taxon>Ascomycota</taxon>
        <taxon>Pezizomycotina</taxon>
        <taxon>Dothideomycetes</taxon>
        <taxon>Dothideomycetes incertae sedis</taxon>
        <taxon>Patellariales</taxon>
        <taxon>Patellariaceae</taxon>
        <taxon>Patellaria</taxon>
    </lineage>
</organism>
<protein>
    <submittedName>
        <fullName evidence="5">Glutaminase GtaA</fullName>
    </submittedName>
</protein>
<gene>
    <name evidence="5" type="ORF">M501DRAFT_935995</name>
</gene>
<dbReference type="EMBL" id="MU006097">
    <property type="protein sequence ID" value="KAF2838247.1"/>
    <property type="molecule type" value="Genomic_DNA"/>
</dbReference>
<dbReference type="InterPro" id="IPR033433">
    <property type="entry name" value="GtaA_N"/>
</dbReference>
<dbReference type="PANTHER" id="PTHR31987">
    <property type="entry name" value="GLUTAMINASE A-RELATED"/>
    <property type="match status" value="1"/>
</dbReference>
<feature type="domain" description="DUF4964" evidence="2">
    <location>
        <begin position="8"/>
        <end position="87"/>
    </location>
</feature>
<feature type="domain" description="Glutaminase A N-terminal" evidence="4">
    <location>
        <begin position="103"/>
        <end position="334"/>
    </location>
</feature>
<feature type="signal peptide" evidence="1">
    <location>
        <begin position="1"/>
        <end position="18"/>
    </location>
</feature>
<feature type="chain" id="PRO_5040394442" evidence="1">
    <location>
        <begin position="19"/>
        <end position="686"/>
    </location>
</feature>
<dbReference type="SUPFAM" id="SSF48208">
    <property type="entry name" value="Six-hairpin glycosidases"/>
    <property type="match status" value="1"/>
</dbReference>
<sequence>MWISSIACLVALTSFSNAASTFSPARPPAIPLAVRSPYLSTWLPAGRDAETSGELSAGVWPSYWTGDATAWTGFVRVDGRNYRWMGGADGDGATQVAFNYTSTQSIFTFHVGDAVELTATFLSPLYPNDFKRQSLVFSYLHVDVASLDGNTHDVQVYTDISAEWVSGDRTSKATWDYGTTGDVAFHKISKAAPVSFGESRDQAEWGNWYYATNAGDATTYQSGPDVDVRGAFTDDGKLKNSKDEDFRAINDRWPVFAFAVDLSSVDSSGSSALFSIGLCQEQAVQFSSRNGYGPSPALWKSYFEDDLAALSFFHGDFETELRDASTFDRKVADDSIRAGGEDYLTITSLTARQTFGATQLTGTEDKPYLFFKEISSNGNMQTVDVVFPFHPFLLYANPQLLKLTLEPHYEIQESGQYPNKYAMHDIGTHFPNGTGHSDGADEPMPLEECGNMIIMTLAYAQRADDNDYLGTHYDILKQWAEYLIEDSLYPAEQLSTDDFAGHLANQTNLALKGMVGLAAMSDIAARSGHDDDATRYLDTAKDYLAQWQDIGINKDATPTHTVLSYNDRESWGILYNLYADKELGLNFVPQTIYDQQSNFYPTVMREYGVPLDTRHTYTKNDWELWAAAVASDDTRGMFISNLAAWIDETPSNQPMTDLLETDTGAQPGLQFRARPVVGGAFALLIL</sequence>
<dbReference type="Pfam" id="PF16334">
    <property type="entry name" value="DUF4964"/>
    <property type="match status" value="1"/>
</dbReference>
<dbReference type="OrthoDB" id="431715at2759"/>
<dbReference type="Pfam" id="PF17168">
    <property type="entry name" value="DUF5127"/>
    <property type="match status" value="1"/>
</dbReference>
<evidence type="ECO:0000313" key="6">
    <source>
        <dbReference type="Proteomes" id="UP000799429"/>
    </source>
</evidence>
<keyword evidence="1" id="KW-0732">Signal</keyword>
<evidence type="ECO:0000259" key="4">
    <source>
        <dbReference type="Pfam" id="PF17168"/>
    </source>
</evidence>
<dbReference type="GO" id="GO:0005975">
    <property type="term" value="P:carbohydrate metabolic process"/>
    <property type="evidence" value="ECO:0007669"/>
    <property type="project" value="InterPro"/>
</dbReference>
<comment type="caution">
    <text evidence="5">The sequence shown here is derived from an EMBL/GenBank/DDBJ whole genome shotgun (WGS) entry which is preliminary data.</text>
</comment>
<dbReference type="Proteomes" id="UP000799429">
    <property type="component" value="Unassembled WGS sequence"/>
</dbReference>
<dbReference type="AlphaFoldDB" id="A0A9P4S8Z6"/>
<dbReference type="InterPro" id="IPR032515">
    <property type="entry name" value="DUF4964"/>
</dbReference>
<dbReference type="InterPro" id="IPR032514">
    <property type="entry name" value="GtaA_central"/>
</dbReference>
<dbReference type="InterPro" id="IPR008928">
    <property type="entry name" value="6-hairpin_glycosidase_sf"/>
</dbReference>
<evidence type="ECO:0000256" key="1">
    <source>
        <dbReference type="SAM" id="SignalP"/>
    </source>
</evidence>
<dbReference type="InterPro" id="IPR052743">
    <property type="entry name" value="Glutaminase_GtaA"/>
</dbReference>
<evidence type="ECO:0000313" key="5">
    <source>
        <dbReference type="EMBL" id="KAF2838247.1"/>
    </source>
</evidence>
<keyword evidence="6" id="KW-1185">Reference proteome</keyword>
<name>A0A9P4S8Z6_9PEZI</name>
<dbReference type="PANTHER" id="PTHR31987:SF1">
    <property type="entry name" value="GLUTAMINASE A"/>
    <property type="match status" value="1"/>
</dbReference>
<evidence type="ECO:0000259" key="3">
    <source>
        <dbReference type="Pfam" id="PF16335"/>
    </source>
</evidence>
<accession>A0A9P4S8Z6</accession>
<dbReference type="Pfam" id="PF16335">
    <property type="entry name" value="GtaA_6_Hairpin"/>
    <property type="match status" value="1"/>
</dbReference>
<reference evidence="5" key="1">
    <citation type="journal article" date="2020" name="Stud. Mycol.">
        <title>101 Dothideomycetes genomes: a test case for predicting lifestyles and emergence of pathogens.</title>
        <authorList>
            <person name="Haridas S."/>
            <person name="Albert R."/>
            <person name="Binder M."/>
            <person name="Bloem J."/>
            <person name="Labutti K."/>
            <person name="Salamov A."/>
            <person name="Andreopoulos B."/>
            <person name="Baker S."/>
            <person name="Barry K."/>
            <person name="Bills G."/>
            <person name="Bluhm B."/>
            <person name="Cannon C."/>
            <person name="Castanera R."/>
            <person name="Culley D."/>
            <person name="Daum C."/>
            <person name="Ezra D."/>
            <person name="Gonzalez J."/>
            <person name="Henrissat B."/>
            <person name="Kuo A."/>
            <person name="Liang C."/>
            <person name="Lipzen A."/>
            <person name="Lutzoni F."/>
            <person name="Magnuson J."/>
            <person name="Mondo S."/>
            <person name="Nolan M."/>
            <person name="Ohm R."/>
            <person name="Pangilinan J."/>
            <person name="Park H.-J."/>
            <person name="Ramirez L."/>
            <person name="Alfaro M."/>
            <person name="Sun H."/>
            <person name="Tritt A."/>
            <person name="Yoshinaga Y."/>
            <person name="Zwiers L.-H."/>
            <person name="Turgeon B."/>
            <person name="Goodwin S."/>
            <person name="Spatafora J."/>
            <person name="Crous P."/>
            <person name="Grigoriev I."/>
        </authorList>
    </citation>
    <scope>NUCLEOTIDE SEQUENCE</scope>
    <source>
        <strain evidence="5">CBS 101060</strain>
    </source>
</reference>